<feature type="compositionally biased region" description="Polar residues" evidence="1">
    <location>
        <begin position="148"/>
        <end position="157"/>
    </location>
</feature>
<dbReference type="AlphaFoldDB" id="A0A1A8X2Z5"/>
<evidence type="ECO:0000313" key="4">
    <source>
        <dbReference type="Proteomes" id="UP000078597"/>
    </source>
</evidence>
<name>A0A1A8X2Z5_PLAMA</name>
<sequence>MVVKAAKRKKAKIRAYDIDESKKIFLYAYEHQLKNEKINWKKAEELRITTHSAGSMRSHYLNSIKHEISLYLEMYSEEVAKLFAKVKKWKKEEKKKKLLTVQDNFVKQRSNISLDRITKCKSKNYNKFNSLIISKAFSFKCGRTVSNKQNNSLNRRNIANEKRKQKNESRIVTNETNINKNSLKKGKFKQVKIINKDVIATKNKKINKKKKKKSLKSNKIITSTLERTNKIMNNLFNTDTNEKVNKTTTYEKLDKKKHQKEGEKLVRAYERIEKNVNEKLSKEPVEGANENKKSKNKVKEEKSVQIKLEQMCSNENVSNHMSETDDTNETNETNESDETYELNKLKMLHNKNISKNENLEELQFYESRSARRNSEKSVSSKNKTKNKFYSNTYNSKELNNINKSYDSNLLINKRKENKRSSISSIFGYIYKKIFN</sequence>
<dbReference type="RefSeq" id="XP_028863839.1">
    <property type="nucleotide sequence ID" value="XM_029007450.1"/>
</dbReference>
<feature type="region of interest" description="Disordered" evidence="1">
    <location>
        <begin position="148"/>
        <end position="176"/>
    </location>
</feature>
<reference evidence="4" key="1">
    <citation type="submission" date="2016-05" db="EMBL/GenBank/DDBJ databases">
        <authorList>
            <person name="Naeem Raeece"/>
        </authorList>
    </citation>
    <scope>NUCLEOTIDE SEQUENCE [LARGE SCALE GENOMIC DNA]</scope>
</reference>
<feature type="region of interest" description="Disordered" evidence="1">
    <location>
        <begin position="280"/>
        <end position="303"/>
    </location>
</feature>
<reference evidence="3 5" key="3">
    <citation type="submission" date="2016-06" db="EMBL/GenBank/DDBJ databases">
        <authorList>
            <consortium name="Pathogen Informatics"/>
        </authorList>
    </citation>
    <scope>NUCLEOTIDE SEQUENCE [LARGE SCALE GENOMIC DNA]</scope>
</reference>
<dbReference type="EMBL" id="LT594634">
    <property type="protein sequence ID" value="SCP02807.1"/>
    <property type="molecule type" value="Genomic_DNA"/>
</dbReference>
<feature type="region of interest" description="Disordered" evidence="1">
    <location>
        <begin position="317"/>
        <end position="337"/>
    </location>
</feature>
<dbReference type="Proteomes" id="UP000078597">
    <property type="component" value="Unassembled WGS sequence"/>
</dbReference>
<evidence type="ECO:0000256" key="1">
    <source>
        <dbReference type="SAM" id="MobiDB-lite"/>
    </source>
</evidence>
<keyword evidence="5" id="KW-1185">Reference proteome</keyword>
<dbReference type="OrthoDB" id="386175at2759"/>
<evidence type="ECO:0000313" key="5">
    <source>
        <dbReference type="Proteomes" id="UP000219813"/>
    </source>
</evidence>
<protein>
    <submittedName>
        <fullName evidence="2">Uncharacterized protein</fullName>
    </submittedName>
</protein>
<dbReference type="EMBL" id="FLQW01005888">
    <property type="protein sequence ID" value="SBS99608.1"/>
    <property type="molecule type" value="Genomic_DNA"/>
</dbReference>
<dbReference type="OMA" id="YAYEHQL"/>
<feature type="region of interest" description="Disordered" evidence="1">
    <location>
        <begin position="367"/>
        <end position="387"/>
    </location>
</feature>
<organism evidence="2 4">
    <name type="scientific">Plasmodium malariae</name>
    <dbReference type="NCBI Taxonomy" id="5858"/>
    <lineage>
        <taxon>Eukaryota</taxon>
        <taxon>Sar</taxon>
        <taxon>Alveolata</taxon>
        <taxon>Apicomplexa</taxon>
        <taxon>Aconoidasida</taxon>
        <taxon>Haemosporida</taxon>
        <taxon>Plasmodiidae</taxon>
        <taxon>Plasmodium</taxon>
        <taxon>Plasmodium (Plasmodium)</taxon>
    </lineage>
</organism>
<feature type="compositionally biased region" description="Basic and acidic residues" evidence="1">
    <location>
        <begin position="158"/>
        <end position="169"/>
    </location>
</feature>
<accession>A0A1A8X2Z5</accession>
<dbReference type="Proteomes" id="UP000219813">
    <property type="component" value="Chromosome 13"/>
</dbReference>
<dbReference type="KEGG" id="pmal:PMUG01_13045400"/>
<gene>
    <name evidence="3" type="primary">PmUG01_13045400</name>
    <name evidence="2" type="ORF">PMALA_071430</name>
    <name evidence="3" type="ORF">PMUG01_13045400</name>
</gene>
<dbReference type="VEuPathDB" id="PlasmoDB:PmUG01_13045400"/>
<reference evidence="2" key="2">
    <citation type="submission" date="2016-05" db="EMBL/GenBank/DDBJ databases">
        <authorList>
            <person name="Lavstsen T."/>
            <person name="Jespersen J.S."/>
        </authorList>
    </citation>
    <scope>NUCLEOTIDE SEQUENCE [LARGE SCALE GENOMIC DNA]</scope>
</reference>
<evidence type="ECO:0000313" key="2">
    <source>
        <dbReference type="EMBL" id="SBS99608.1"/>
    </source>
</evidence>
<feature type="compositionally biased region" description="Acidic residues" evidence="1">
    <location>
        <begin position="324"/>
        <end position="337"/>
    </location>
</feature>
<evidence type="ECO:0000313" key="3">
    <source>
        <dbReference type="EMBL" id="SCP02807.1"/>
    </source>
</evidence>
<dbReference type="GeneID" id="39871171"/>
<proteinExistence type="predicted"/>